<dbReference type="EC" id="3.3.2.10" evidence="3"/>
<dbReference type="InterPro" id="IPR000639">
    <property type="entry name" value="Epox_hydrolase-like"/>
</dbReference>
<gene>
    <name evidence="3" type="ORF">CPPEL_10395</name>
</gene>
<dbReference type="AlphaFoldDB" id="A0A3G6IWY5"/>
<sequence>MIFLVEAPAYSKEHLLSPSPLTANLPSAQQRFKRKLSPKVVAFEGDFQHQMLHTRGVRLHAATAGDPSDPLVLLLHDSFGGWFDFRHVIAPLAQKGFHVAAIDMRGYGMSDKPPQGYAHREAVGDLLGCISTLGHNQAHVVGIGAGAAIAWLAAAHEPQRIKSLCTAGSIHPLDLRRAIISSPWHFSNLLAMTSMFRLPKVLSRIFWGHRERIIARDLRTTTSLDYQRSAAFEEELQLRFTAMSIQSTATPVAKTSRYVVNVPPVRWATEKVGVPVRMFSDASALSRVLVRRGAKRCESRFSTERIPGARQRPHLEQPEAFVRSISAFAREVERNLNGHSTP</sequence>
<dbReference type="Pfam" id="PF00561">
    <property type="entry name" value="Abhydrolase_1"/>
    <property type="match status" value="1"/>
</dbReference>
<proteinExistence type="predicted"/>
<dbReference type="EMBL" id="CP033898">
    <property type="protein sequence ID" value="AZA10177.1"/>
    <property type="molecule type" value="Genomic_DNA"/>
</dbReference>
<evidence type="ECO:0000256" key="1">
    <source>
        <dbReference type="ARBA" id="ARBA00022801"/>
    </source>
</evidence>
<keyword evidence="1 3" id="KW-0378">Hydrolase</keyword>
<dbReference type="InterPro" id="IPR000073">
    <property type="entry name" value="AB_hydrolase_1"/>
</dbReference>
<evidence type="ECO:0000259" key="2">
    <source>
        <dbReference type="Pfam" id="PF00561"/>
    </source>
</evidence>
<organism evidence="3 4">
    <name type="scientific">Corynebacterium pseudopelargi</name>
    <dbReference type="NCBI Taxonomy" id="2080757"/>
    <lineage>
        <taxon>Bacteria</taxon>
        <taxon>Bacillati</taxon>
        <taxon>Actinomycetota</taxon>
        <taxon>Actinomycetes</taxon>
        <taxon>Mycobacteriales</taxon>
        <taxon>Corynebacteriaceae</taxon>
        <taxon>Corynebacterium</taxon>
    </lineage>
</organism>
<feature type="domain" description="AB hydrolase-1" evidence="2">
    <location>
        <begin position="72"/>
        <end position="259"/>
    </location>
</feature>
<accession>A0A3G6IWY5</accession>
<protein>
    <submittedName>
        <fullName evidence="3">Soluble epoxide hydrolase</fullName>
        <ecNumber evidence="3">3.3.2.10</ecNumber>
    </submittedName>
</protein>
<dbReference type="SUPFAM" id="SSF53474">
    <property type="entry name" value="alpha/beta-Hydrolases"/>
    <property type="match status" value="1"/>
</dbReference>
<dbReference type="InterPro" id="IPR029058">
    <property type="entry name" value="AB_hydrolase_fold"/>
</dbReference>
<dbReference type="Proteomes" id="UP000271426">
    <property type="component" value="Chromosome"/>
</dbReference>
<name>A0A3G6IWY5_9CORY</name>
<dbReference type="KEGG" id="cpso:CPPEL_10395"/>
<dbReference type="PANTHER" id="PTHR43329">
    <property type="entry name" value="EPOXIDE HYDROLASE"/>
    <property type="match status" value="1"/>
</dbReference>
<keyword evidence="4" id="KW-1185">Reference proteome</keyword>
<evidence type="ECO:0000313" key="4">
    <source>
        <dbReference type="Proteomes" id="UP000271426"/>
    </source>
</evidence>
<evidence type="ECO:0000313" key="3">
    <source>
        <dbReference type="EMBL" id="AZA10177.1"/>
    </source>
</evidence>
<dbReference type="PRINTS" id="PR00412">
    <property type="entry name" value="EPOXHYDRLASE"/>
</dbReference>
<dbReference type="GO" id="GO:0004301">
    <property type="term" value="F:epoxide hydrolase activity"/>
    <property type="evidence" value="ECO:0007669"/>
    <property type="project" value="UniProtKB-EC"/>
</dbReference>
<reference evidence="3 4" key="1">
    <citation type="submission" date="2018-11" db="EMBL/GenBank/DDBJ databases">
        <authorList>
            <person name="Kleinhagauer T."/>
            <person name="Glaeser S.P."/>
            <person name="Spergser J."/>
            <person name="Ruckert C."/>
            <person name="Kaempfer P."/>
            <person name="Busse H.-J."/>
        </authorList>
    </citation>
    <scope>NUCLEOTIDE SEQUENCE [LARGE SCALE GENOMIC DNA]</scope>
    <source>
        <strain evidence="3 4">812CH</strain>
    </source>
</reference>
<dbReference type="Gene3D" id="3.40.50.1820">
    <property type="entry name" value="alpha/beta hydrolase"/>
    <property type="match status" value="1"/>
</dbReference>